<protein>
    <submittedName>
        <fullName evidence="5">Bifunctional deaminase-reductase-like protein</fullName>
    </submittedName>
</protein>
<evidence type="ECO:0000256" key="3">
    <source>
        <dbReference type="ARBA" id="ARBA00023002"/>
    </source>
</evidence>
<dbReference type="InterPro" id="IPR002734">
    <property type="entry name" value="RibDG_C"/>
</dbReference>
<comment type="pathway">
    <text evidence="1">Cofactor biosynthesis; riboflavin biosynthesis.</text>
</comment>
<dbReference type="AlphaFoldDB" id="Q1AW36"/>
<dbReference type="InterPro" id="IPR050765">
    <property type="entry name" value="Riboflavin_Biosynth_HTPR"/>
</dbReference>
<dbReference type="SUPFAM" id="SSF53597">
    <property type="entry name" value="Dihydrofolate reductase-like"/>
    <property type="match status" value="1"/>
</dbReference>
<accession>Q1AW36</accession>
<organism evidence="5 6">
    <name type="scientific">Rubrobacter xylanophilus (strain DSM 9941 / JCM 11954 / NBRC 16129 / PRD-1)</name>
    <dbReference type="NCBI Taxonomy" id="266117"/>
    <lineage>
        <taxon>Bacteria</taxon>
        <taxon>Bacillati</taxon>
        <taxon>Actinomycetota</taxon>
        <taxon>Rubrobacteria</taxon>
        <taxon>Rubrobacterales</taxon>
        <taxon>Rubrobacteraceae</taxon>
        <taxon>Rubrobacter</taxon>
    </lineage>
</organism>
<dbReference type="GO" id="GO:0009231">
    <property type="term" value="P:riboflavin biosynthetic process"/>
    <property type="evidence" value="ECO:0007669"/>
    <property type="project" value="InterPro"/>
</dbReference>
<dbReference type="InterPro" id="IPR024072">
    <property type="entry name" value="DHFR-like_dom_sf"/>
</dbReference>
<dbReference type="Proteomes" id="UP000006637">
    <property type="component" value="Chromosome"/>
</dbReference>
<gene>
    <name evidence="5" type="ordered locus">Rxyl_1430</name>
</gene>
<dbReference type="RefSeq" id="WP_011564409.1">
    <property type="nucleotide sequence ID" value="NC_008148.1"/>
</dbReference>
<dbReference type="PANTHER" id="PTHR38011">
    <property type="entry name" value="DIHYDROFOLATE REDUCTASE FAMILY PROTEIN (AFU_ORTHOLOGUE AFUA_8G06820)"/>
    <property type="match status" value="1"/>
</dbReference>
<keyword evidence="3" id="KW-0560">Oxidoreductase</keyword>
<evidence type="ECO:0000256" key="2">
    <source>
        <dbReference type="ARBA" id="ARBA00022857"/>
    </source>
</evidence>
<reference evidence="5 6" key="1">
    <citation type="submission" date="2006-06" db="EMBL/GenBank/DDBJ databases">
        <title>Complete sequence of Rubrobacter xylanophilus DSM 9941.</title>
        <authorList>
            <consortium name="US DOE Joint Genome Institute"/>
            <person name="Copeland A."/>
            <person name="Lucas S."/>
            <person name="Lapidus A."/>
            <person name="Barry K."/>
            <person name="Detter J.C."/>
            <person name="Glavina del Rio T."/>
            <person name="Hammon N."/>
            <person name="Israni S."/>
            <person name="Dalin E."/>
            <person name="Tice H."/>
            <person name="Pitluck S."/>
            <person name="Munk A.C."/>
            <person name="Brettin T."/>
            <person name="Bruce D."/>
            <person name="Han C."/>
            <person name="Tapia R."/>
            <person name="Gilna P."/>
            <person name="Schmutz J."/>
            <person name="Larimer F."/>
            <person name="Land M."/>
            <person name="Hauser L."/>
            <person name="Kyrpides N."/>
            <person name="Lykidis A."/>
            <person name="da Costa M.S."/>
            <person name="Rainey F.A."/>
            <person name="Empadinhas N."/>
            <person name="Jolivet E."/>
            <person name="Battista J.R."/>
            <person name="Richardson P."/>
        </authorList>
    </citation>
    <scope>NUCLEOTIDE SEQUENCE [LARGE SCALE GENOMIC DNA]</scope>
    <source>
        <strain evidence="6">DSM 9941 / NBRC 16129 / PRD-1</strain>
    </source>
</reference>
<evidence type="ECO:0000256" key="1">
    <source>
        <dbReference type="ARBA" id="ARBA00005104"/>
    </source>
</evidence>
<feature type="domain" description="Bacterial bifunctional deaminase-reductase C-terminal" evidence="4">
    <location>
        <begin position="38"/>
        <end position="209"/>
    </location>
</feature>
<dbReference type="OrthoDB" id="5243299at2"/>
<keyword evidence="2" id="KW-0521">NADP</keyword>
<dbReference type="KEGG" id="rxy:Rxyl_1430"/>
<dbReference type="Pfam" id="PF01872">
    <property type="entry name" value="RibD_C"/>
    <property type="match status" value="1"/>
</dbReference>
<evidence type="ECO:0000313" key="6">
    <source>
        <dbReference type="Proteomes" id="UP000006637"/>
    </source>
</evidence>
<dbReference type="EMBL" id="CP000386">
    <property type="protein sequence ID" value="ABG04392.1"/>
    <property type="molecule type" value="Genomic_DNA"/>
</dbReference>
<dbReference type="STRING" id="266117.Rxyl_1430"/>
<dbReference type="PhylomeDB" id="Q1AW36"/>
<evidence type="ECO:0000259" key="4">
    <source>
        <dbReference type="Pfam" id="PF01872"/>
    </source>
</evidence>
<dbReference type="HOGENOM" id="CLU_036590_7_0_11"/>
<keyword evidence="6" id="KW-1185">Reference proteome</keyword>
<sequence length="251" mass="26684">MPRRPEGLRLYPPPALRVREIYGDLSLPQRGGGDAGLPFVFLNAVSTLDGSASISGRAGGIGGRADREVMRVLRSLADAVLIGANTLRAERMSLSSEGRRAPEPLAAVLTSTGEVPLENLLDLDRERTLVILPEPAASGAAAEKLSKSARLLPLPKATGGGVDLREALRALLEGFGARRVLIEGGPRLSGEAIYRHLADELFLTVSPRISREPPEALRRPFELPPGGPPVGCTLLSAHAAGGELFLRYRLQ</sequence>
<dbReference type="PANTHER" id="PTHR38011:SF7">
    <property type="entry name" value="2,5-DIAMINO-6-RIBOSYLAMINO-4(3H)-PYRIMIDINONE 5'-PHOSPHATE REDUCTASE"/>
    <property type="match status" value="1"/>
</dbReference>
<dbReference type="Gene3D" id="3.40.430.10">
    <property type="entry name" value="Dihydrofolate Reductase, subunit A"/>
    <property type="match status" value="1"/>
</dbReference>
<evidence type="ECO:0000313" key="5">
    <source>
        <dbReference type="EMBL" id="ABG04392.1"/>
    </source>
</evidence>
<dbReference type="eggNOG" id="COG1985">
    <property type="taxonomic scope" value="Bacteria"/>
</dbReference>
<dbReference type="GO" id="GO:0008703">
    <property type="term" value="F:5-amino-6-(5-phosphoribosylamino)uracil reductase activity"/>
    <property type="evidence" value="ECO:0007669"/>
    <property type="project" value="InterPro"/>
</dbReference>
<proteinExistence type="predicted"/>
<name>Q1AW36_RUBXD</name>